<protein>
    <submittedName>
        <fullName evidence="1">Uncharacterized protein</fullName>
    </submittedName>
</protein>
<dbReference type="RefSeq" id="WP_181987365.1">
    <property type="nucleotide sequence ID" value="NZ_DAWDXX010000013.1"/>
</dbReference>
<name>A0A6N2X185_PHOVU</name>
<gene>
    <name evidence="1" type="ORF">BVLFYP11_04266</name>
</gene>
<organism evidence="1">
    <name type="scientific">Phocaeicola vulgatus</name>
    <name type="common">Bacteroides vulgatus</name>
    <dbReference type="NCBI Taxonomy" id="821"/>
    <lineage>
        <taxon>Bacteria</taxon>
        <taxon>Pseudomonadati</taxon>
        <taxon>Bacteroidota</taxon>
        <taxon>Bacteroidia</taxon>
        <taxon>Bacteroidales</taxon>
        <taxon>Bacteroidaceae</taxon>
        <taxon>Phocaeicola</taxon>
    </lineage>
</organism>
<evidence type="ECO:0000313" key="1">
    <source>
        <dbReference type="EMBL" id="VYT47915.1"/>
    </source>
</evidence>
<reference evidence="1" key="1">
    <citation type="submission" date="2019-11" db="EMBL/GenBank/DDBJ databases">
        <authorList>
            <person name="Feng L."/>
        </authorList>
    </citation>
    <scope>NUCLEOTIDE SEQUENCE</scope>
    <source>
        <strain evidence="1">BvulgatusLFYP11</strain>
    </source>
</reference>
<sequence>MEITPKAMEIEYIHIKRFNLEIEKAYAIGLTAIHIHSLPYYWKNL</sequence>
<dbReference type="AlphaFoldDB" id="A0A6N2X185"/>
<proteinExistence type="predicted"/>
<dbReference type="EMBL" id="CACRTA010000049">
    <property type="protein sequence ID" value="VYT47915.1"/>
    <property type="molecule type" value="Genomic_DNA"/>
</dbReference>
<accession>A0A6N2X185</accession>